<evidence type="ECO:0000313" key="5">
    <source>
        <dbReference type="EMBL" id="OGL73860.1"/>
    </source>
</evidence>
<organism evidence="5 6">
    <name type="scientific">Candidatus Uhrbacteria bacterium RIFCSPHIGHO2_02_FULL_60_10</name>
    <dbReference type="NCBI Taxonomy" id="1802392"/>
    <lineage>
        <taxon>Bacteria</taxon>
        <taxon>Candidatus Uhriibacteriota</taxon>
    </lineage>
</organism>
<feature type="transmembrane region" description="Helical" evidence="4">
    <location>
        <begin position="232"/>
        <end position="251"/>
    </location>
</feature>
<name>A0A1F7U6H7_9BACT</name>
<evidence type="ECO:0000256" key="4">
    <source>
        <dbReference type="SAM" id="Phobius"/>
    </source>
</evidence>
<dbReference type="PANTHER" id="PTHR44227:SF3">
    <property type="entry name" value="PROTEIN O-MANNOSYL-TRANSFERASE TMTC4"/>
    <property type="match status" value="1"/>
</dbReference>
<accession>A0A1F7U6H7</accession>
<dbReference type="InterPro" id="IPR011990">
    <property type="entry name" value="TPR-like_helical_dom_sf"/>
</dbReference>
<dbReference type="GO" id="GO:0042802">
    <property type="term" value="F:identical protein binding"/>
    <property type="evidence" value="ECO:0007669"/>
    <property type="project" value="InterPro"/>
</dbReference>
<feature type="transmembrane region" description="Helical" evidence="4">
    <location>
        <begin position="271"/>
        <end position="291"/>
    </location>
</feature>
<keyword evidence="1" id="KW-0677">Repeat</keyword>
<dbReference type="InterPro" id="IPR052346">
    <property type="entry name" value="O-mannosyl-transferase_TMTC"/>
</dbReference>
<keyword evidence="2 3" id="KW-0802">TPR repeat</keyword>
<dbReference type="Pfam" id="PF14559">
    <property type="entry name" value="TPR_19"/>
    <property type="match status" value="1"/>
</dbReference>
<dbReference type="InterPro" id="IPR011717">
    <property type="entry name" value="TPR-4"/>
</dbReference>
<feature type="transmembrane region" description="Helical" evidence="4">
    <location>
        <begin position="367"/>
        <end position="385"/>
    </location>
</feature>
<dbReference type="Proteomes" id="UP000177088">
    <property type="component" value="Unassembled WGS sequence"/>
</dbReference>
<proteinExistence type="predicted"/>
<dbReference type="Gene3D" id="1.25.40.10">
    <property type="entry name" value="Tetratricopeptide repeat domain"/>
    <property type="match status" value="1"/>
</dbReference>
<feature type="repeat" description="TPR" evidence="3">
    <location>
        <begin position="443"/>
        <end position="476"/>
    </location>
</feature>
<feature type="transmembrane region" description="Helical" evidence="4">
    <location>
        <begin position="179"/>
        <end position="197"/>
    </location>
</feature>
<dbReference type="PANTHER" id="PTHR44227">
    <property type="match status" value="1"/>
</dbReference>
<dbReference type="AlphaFoldDB" id="A0A1F7U6H7"/>
<feature type="repeat" description="TPR" evidence="3">
    <location>
        <begin position="477"/>
        <end position="510"/>
    </location>
</feature>
<dbReference type="InterPro" id="IPR019734">
    <property type="entry name" value="TPR_rpt"/>
</dbReference>
<keyword evidence="4" id="KW-0472">Membrane</keyword>
<feature type="transmembrane region" description="Helical" evidence="4">
    <location>
        <begin position="99"/>
        <end position="120"/>
    </location>
</feature>
<evidence type="ECO:0000256" key="3">
    <source>
        <dbReference type="PROSITE-ProRule" id="PRU00339"/>
    </source>
</evidence>
<dbReference type="EMBL" id="MGEA01000044">
    <property type="protein sequence ID" value="OGL73860.1"/>
    <property type="molecule type" value="Genomic_DNA"/>
</dbReference>
<evidence type="ECO:0000313" key="6">
    <source>
        <dbReference type="Proteomes" id="UP000177088"/>
    </source>
</evidence>
<sequence length="559" mass="63116">MLSRYWHRFQTDRRWAAGFAAVLLCAVGFLLYANTFANQLFWDDFDGIVNNVYIRDWSNLPKFFSQNLIAGAGLVSNYWRPLLLIGYALEWHVWGDVPAGYHLTSLAIHLGAAFLVYLLLERLFRRPALALLTALVFLAHPLQTEAVTYVSGRGDPLALLLMVGSILAFLRYRDSGRPAVVSPAYWLGLSCFVLALLTKETAIALPALLALAAWFAAERAPQLKKFVIDMVLRAWPHAAVLGTYVALRLTVLNFNNILNVYGQETVFTQNFHVRLFTFFKVMTIYAGLMVAPMRLYMERTVDIPLSFFEPRVMAGAALCVFLLVLTVRYWRSRPVVAFGLAWFFLRILPNANLLVPNSGLLYEHWLYSPLIGLFLAFFDAVLAGWRRLTASRPAWGHVARNAGLTVLVIFLIGLSVRTVWRNQDWRGPIVFYEQTLRYARPSYRVLNNLGMAYDEAGRNDEARSTYERAVALDSGNPVAHHNLGNQYRHLGRLEEAVGEFETALAADANFLYSYRSLASLYLDAGRPQDARAVLGRYRDRLAAGAERDAIESLLGQLSE</sequence>
<dbReference type="Pfam" id="PF07721">
    <property type="entry name" value="TPR_4"/>
    <property type="match status" value="1"/>
</dbReference>
<feature type="transmembrane region" description="Helical" evidence="4">
    <location>
        <begin position="15"/>
        <end position="33"/>
    </location>
</feature>
<comment type="caution">
    <text evidence="5">The sequence shown here is derived from an EMBL/GenBank/DDBJ whole genome shotgun (WGS) entry which is preliminary data.</text>
</comment>
<dbReference type="SUPFAM" id="SSF48452">
    <property type="entry name" value="TPR-like"/>
    <property type="match status" value="1"/>
</dbReference>
<gene>
    <name evidence="5" type="ORF">A3C96_02375</name>
</gene>
<keyword evidence="4" id="KW-0812">Transmembrane</keyword>
<feature type="transmembrane region" description="Helical" evidence="4">
    <location>
        <begin position="312"/>
        <end position="330"/>
    </location>
</feature>
<protein>
    <submittedName>
        <fullName evidence="5">Uncharacterized protein</fullName>
    </submittedName>
</protein>
<feature type="transmembrane region" description="Helical" evidence="4">
    <location>
        <begin position="397"/>
        <end position="416"/>
    </location>
</feature>
<keyword evidence="4" id="KW-1133">Transmembrane helix</keyword>
<reference evidence="5 6" key="1">
    <citation type="journal article" date="2016" name="Nat. Commun.">
        <title>Thousands of microbial genomes shed light on interconnected biogeochemical processes in an aquifer system.</title>
        <authorList>
            <person name="Anantharaman K."/>
            <person name="Brown C.T."/>
            <person name="Hug L.A."/>
            <person name="Sharon I."/>
            <person name="Castelle C.J."/>
            <person name="Probst A.J."/>
            <person name="Thomas B.C."/>
            <person name="Singh A."/>
            <person name="Wilkins M.J."/>
            <person name="Karaoz U."/>
            <person name="Brodie E.L."/>
            <person name="Williams K.H."/>
            <person name="Hubbard S.S."/>
            <person name="Banfield J.F."/>
        </authorList>
    </citation>
    <scope>NUCLEOTIDE SEQUENCE [LARGE SCALE GENOMIC DNA]</scope>
</reference>
<evidence type="ECO:0000256" key="1">
    <source>
        <dbReference type="ARBA" id="ARBA00022737"/>
    </source>
</evidence>
<dbReference type="PROSITE" id="PS50005">
    <property type="entry name" value="TPR"/>
    <property type="match status" value="2"/>
</dbReference>
<evidence type="ECO:0000256" key="2">
    <source>
        <dbReference type="ARBA" id="ARBA00022803"/>
    </source>
</evidence>
<feature type="transmembrane region" description="Helical" evidence="4">
    <location>
        <begin position="127"/>
        <end position="144"/>
    </location>
</feature>
<dbReference type="SMART" id="SM00028">
    <property type="entry name" value="TPR"/>
    <property type="match status" value="2"/>
</dbReference>
<feature type="transmembrane region" description="Helical" evidence="4">
    <location>
        <begin position="336"/>
        <end position="355"/>
    </location>
</feature>
<feature type="transmembrane region" description="Helical" evidence="4">
    <location>
        <begin position="156"/>
        <end position="172"/>
    </location>
</feature>